<evidence type="ECO:0000313" key="7">
    <source>
        <dbReference type="Proteomes" id="UP000292627"/>
    </source>
</evidence>
<dbReference type="GO" id="GO:0030313">
    <property type="term" value="C:cell envelope"/>
    <property type="evidence" value="ECO:0007669"/>
    <property type="project" value="UniProtKB-SubCell"/>
</dbReference>
<dbReference type="Gene3D" id="3.40.30.10">
    <property type="entry name" value="Glutaredoxin"/>
    <property type="match status" value="1"/>
</dbReference>
<accession>A0A4Q8LE13</accession>
<comment type="subcellular location">
    <subcellularLocation>
        <location evidence="1">Cell envelope</location>
    </subcellularLocation>
</comment>
<evidence type="ECO:0000256" key="1">
    <source>
        <dbReference type="ARBA" id="ARBA00004196"/>
    </source>
</evidence>
<dbReference type="PANTHER" id="PTHR42852:SF6">
    <property type="entry name" value="THIOL:DISULFIDE INTERCHANGE PROTEIN DSBE"/>
    <property type="match status" value="1"/>
</dbReference>
<dbReference type="PANTHER" id="PTHR42852">
    <property type="entry name" value="THIOL:DISULFIDE INTERCHANGE PROTEIN DSBE"/>
    <property type="match status" value="1"/>
</dbReference>
<feature type="domain" description="Thioredoxin" evidence="5">
    <location>
        <begin position="19"/>
        <end position="161"/>
    </location>
</feature>
<dbReference type="InterPro" id="IPR036249">
    <property type="entry name" value="Thioredoxin-like_sf"/>
</dbReference>
<evidence type="ECO:0000313" key="6">
    <source>
        <dbReference type="EMBL" id="TAA27153.1"/>
    </source>
</evidence>
<evidence type="ECO:0000256" key="2">
    <source>
        <dbReference type="ARBA" id="ARBA00022748"/>
    </source>
</evidence>
<dbReference type="AlphaFoldDB" id="A0A4Q8LE13"/>
<dbReference type="InterPro" id="IPR013740">
    <property type="entry name" value="Redoxin"/>
</dbReference>
<name>A0A4Q8LE13_9GAMM</name>
<keyword evidence="4" id="KW-0676">Redox-active center</keyword>
<dbReference type="InterPro" id="IPR050553">
    <property type="entry name" value="Thioredoxin_ResA/DsbE_sf"/>
</dbReference>
<gene>
    <name evidence="6" type="ORF">EA660_05950</name>
</gene>
<organism evidence="6 7">
    <name type="scientific">Pseudoxanthomonas winnipegensis</name>
    <dbReference type="NCBI Taxonomy" id="2480810"/>
    <lineage>
        <taxon>Bacteria</taxon>
        <taxon>Pseudomonadati</taxon>
        <taxon>Pseudomonadota</taxon>
        <taxon>Gammaproteobacteria</taxon>
        <taxon>Lysobacterales</taxon>
        <taxon>Lysobacteraceae</taxon>
        <taxon>Pseudoxanthomonas</taxon>
    </lineage>
</organism>
<dbReference type="PROSITE" id="PS51352">
    <property type="entry name" value="THIOREDOXIN_2"/>
    <property type="match status" value="1"/>
</dbReference>
<evidence type="ECO:0000256" key="3">
    <source>
        <dbReference type="ARBA" id="ARBA00023157"/>
    </source>
</evidence>
<dbReference type="OrthoDB" id="9796554at2"/>
<dbReference type="Proteomes" id="UP000292627">
    <property type="component" value="Unassembled WGS sequence"/>
</dbReference>
<keyword evidence="3" id="KW-1015">Disulfide bond</keyword>
<keyword evidence="2" id="KW-0201">Cytochrome c-type biogenesis</keyword>
<dbReference type="Pfam" id="PF08534">
    <property type="entry name" value="Redoxin"/>
    <property type="match status" value="1"/>
</dbReference>
<sequence length="170" mass="17831">MPDATRPASPSASAAVPVAALGEAMPGIVLPDPQGKSIDLARLAAGRPLLINAWASWCAPCVKEMPELDRFAAAQGARGVQVVGLALDSAQNVQQFLQRVPVRYTLVLDTPGPADASVRLGNRAGVLPYSVLIGADGRLLRQKIGPFADGEIERWIGEMAPASGQIQTRD</sequence>
<dbReference type="InterPro" id="IPR013766">
    <property type="entry name" value="Thioredoxin_domain"/>
</dbReference>
<proteinExistence type="predicted"/>
<evidence type="ECO:0000256" key="4">
    <source>
        <dbReference type="ARBA" id="ARBA00023284"/>
    </source>
</evidence>
<dbReference type="CDD" id="cd02966">
    <property type="entry name" value="TlpA_like_family"/>
    <property type="match status" value="1"/>
</dbReference>
<dbReference type="GO" id="GO:0017004">
    <property type="term" value="P:cytochrome complex assembly"/>
    <property type="evidence" value="ECO:0007669"/>
    <property type="project" value="UniProtKB-KW"/>
</dbReference>
<dbReference type="EMBL" id="SHMC01000002">
    <property type="protein sequence ID" value="TAA27153.1"/>
    <property type="molecule type" value="Genomic_DNA"/>
</dbReference>
<dbReference type="SUPFAM" id="SSF52833">
    <property type="entry name" value="Thioredoxin-like"/>
    <property type="match status" value="1"/>
</dbReference>
<comment type="caution">
    <text evidence="6">The sequence shown here is derived from an EMBL/GenBank/DDBJ whole genome shotgun (WGS) entry which is preliminary data.</text>
</comment>
<evidence type="ECO:0000259" key="5">
    <source>
        <dbReference type="PROSITE" id="PS51352"/>
    </source>
</evidence>
<protein>
    <submittedName>
        <fullName evidence="6">TlpA family protein disulfide reductase</fullName>
    </submittedName>
</protein>
<reference evidence="6 7" key="1">
    <citation type="submission" date="2019-02" db="EMBL/GenBank/DDBJ databases">
        <title>WGS of Pseudoxanthomonas species novum from clinical isolates.</title>
        <authorList>
            <person name="Bernier A.-M."/>
            <person name="Bernard K."/>
            <person name="Vachon A."/>
        </authorList>
    </citation>
    <scope>NUCLEOTIDE SEQUENCE [LARGE SCALE GENOMIC DNA]</scope>
    <source>
        <strain evidence="6 7">NML171200</strain>
    </source>
</reference>
<dbReference type="GO" id="GO:0016491">
    <property type="term" value="F:oxidoreductase activity"/>
    <property type="evidence" value="ECO:0007669"/>
    <property type="project" value="InterPro"/>
</dbReference>